<sequence length="276" mass="29335">MTSGKEDSHAGDWGGLVIAGKAPTNITTEGGTATSEVADISYGGSVADDNSGVIKYLRLEYTGARYTDTKEFNGLSLFGVGSGTKIDYVQSYKGSDDGIEFFGGTVSASHLVSTDSGDDGIDFADGWKGTGEYWYVKNAEWAGIEGSNNGDRGGAEPMTDAKLNYISVVADPLPKDEEGAFYIKEGGGKWTATNIFVSGYTKKVLKVKKDDTYSITHLNAKEITFNPIQLADGSENAKKIDKYDSTTAGIITEGNNTGAGNGKELPEWAKGWTHTH</sequence>
<dbReference type="EMBL" id="BMAT01005311">
    <property type="protein sequence ID" value="GFR90863.1"/>
    <property type="molecule type" value="Genomic_DNA"/>
</dbReference>
<feature type="region of interest" description="Disordered" evidence="1">
    <location>
        <begin position="254"/>
        <end position="276"/>
    </location>
</feature>
<dbReference type="Proteomes" id="UP000762676">
    <property type="component" value="Unassembled WGS sequence"/>
</dbReference>
<keyword evidence="3" id="KW-1185">Reference proteome</keyword>
<dbReference type="PANTHER" id="PTHR41339:SF1">
    <property type="entry name" value="SECRETED PROTEIN"/>
    <property type="match status" value="1"/>
</dbReference>
<proteinExistence type="predicted"/>
<evidence type="ECO:0000313" key="2">
    <source>
        <dbReference type="EMBL" id="GFR90863.1"/>
    </source>
</evidence>
<gene>
    <name evidence="2" type="ORF">ElyMa_002578400</name>
</gene>
<protein>
    <submittedName>
        <fullName evidence="2">Uncharacterized protein</fullName>
    </submittedName>
</protein>
<organism evidence="2 3">
    <name type="scientific">Elysia marginata</name>
    <dbReference type="NCBI Taxonomy" id="1093978"/>
    <lineage>
        <taxon>Eukaryota</taxon>
        <taxon>Metazoa</taxon>
        <taxon>Spiralia</taxon>
        <taxon>Lophotrochozoa</taxon>
        <taxon>Mollusca</taxon>
        <taxon>Gastropoda</taxon>
        <taxon>Heterobranchia</taxon>
        <taxon>Euthyneura</taxon>
        <taxon>Panpulmonata</taxon>
        <taxon>Sacoglossa</taxon>
        <taxon>Placobranchoidea</taxon>
        <taxon>Plakobranchidae</taxon>
        <taxon>Elysia</taxon>
    </lineage>
</organism>
<reference evidence="2 3" key="1">
    <citation type="journal article" date="2021" name="Elife">
        <title>Chloroplast acquisition without the gene transfer in kleptoplastic sea slugs, Plakobranchus ocellatus.</title>
        <authorList>
            <person name="Maeda T."/>
            <person name="Takahashi S."/>
            <person name="Yoshida T."/>
            <person name="Shimamura S."/>
            <person name="Takaki Y."/>
            <person name="Nagai Y."/>
            <person name="Toyoda A."/>
            <person name="Suzuki Y."/>
            <person name="Arimoto A."/>
            <person name="Ishii H."/>
            <person name="Satoh N."/>
            <person name="Nishiyama T."/>
            <person name="Hasebe M."/>
            <person name="Maruyama T."/>
            <person name="Minagawa J."/>
            <person name="Obokata J."/>
            <person name="Shigenobu S."/>
        </authorList>
    </citation>
    <scope>NUCLEOTIDE SEQUENCE [LARGE SCALE GENOMIC DNA]</scope>
</reference>
<name>A0AAV4GY63_9GAST</name>
<comment type="caution">
    <text evidence="2">The sequence shown here is derived from an EMBL/GenBank/DDBJ whole genome shotgun (WGS) entry which is preliminary data.</text>
</comment>
<dbReference type="AlphaFoldDB" id="A0AAV4GY63"/>
<evidence type="ECO:0000313" key="3">
    <source>
        <dbReference type="Proteomes" id="UP000762676"/>
    </source>
</evidence>
<accession>A0AAV4GY63</accession>
<dbReference type="PANTHER" id="PTHR41339">
    <property type="entry name" value="LIPL48"/>
    <property type="match status" value="1"/>
</dbReference>
<evidence type="ECO:0000256" key="1">
    <source>
        <dbReference type="SAM" id="MobiDB-lite"/>
    </source>
</evidence>